<keyword evidence="2" id="KW-1185">Reference proteome</keyword>
<sequence>MPFAIGLRFYRIHVHKNNDRTPIKFAAGEEGDPYKFLSDFVSARTSPTEEVQRSWFFTPKPSALRTIHGVVNYGTHGFESKLIDVKTKKHNYQRKATDLEEIPLYFQFWLPEGERYGFAAFQSFQGRSCINFITKAADEAYAKAFKGHRLAFHKLLAGDLRDGGLGSAPVKELRLLKRDVPKDKADKYLNGTSLDEVEYEVTLRAKRRRSLGIFNDFKRMAGKGQKPAVFTMDGVDFDEVKANVEFAGRRRMVGIFGSGTDAGVIEVSDKVARGSDGHPVFQSIADEVDELMETFFDAVNG</sequence>
<reference evidence="1 2" key="1">
    <citation type="submission" date="2024-06" db="EMBL/GenBank/DDBJ databases">
        <title>Genomic Encyclopedia of Type Strains, Phase IV (KMG-IV): sequencing the most valuable type-strain genomes for metagenomic binning, comparative biology and taxonomic classification.</title>
        <authorList>
            <person name="Goeker M."/>
        </authorList>
    </citation>
    <scope>NUCLEOTIDE SEQUENCE [LARGE SCALE GENOMIC DNA]</scope>
    <source>
        <strain evidence="1 2">DSM 105042</strain>
    </source>
</reference>
<comment type="caution">
    <text evidence="1">The sequence shown here is derived from an EMBL/GenBank/DDBJ whole genome shotgun (WGS) entry which is preliminary data.</text>
</comment>
<organism evidence="1 2">
    <name type="scientific">Pseudorhizobium tarimense</name>
    <dbReference type="NCBI Taxonomy" id="1079109"/>
    <lineage>
        <taxon>Bacteria</taxon>
        <taxon>Pseudomonadati</taxon>
        <taxon>Pseudomonadota</taxon>
        <taxon>Alphaproteobacteria</taxon>
        <taxon>Hyphomicrobiales</taxon>
        <taxon>Rhizobiaceae</taxon>
        <taxon>Rhizobium/Agrobacterium group</taxon>
        <taxon>Pseudorhizobium</taxon>
    </lineage>
</organism>
<dbReference type="EMBL" id="JBEPLJ010000006">
    <property type="protein sequence ID" value="MET3585794.1"/>
    <property type="molecule type" value="Genomic_DNA"/>
</dbReference>
<name>A0ABV2H5G1_9HYPH</name>
<dbReference type="RefSeq" id="WP_247243717.1">
    <property type="nucleotide sequence ID" value="NZ_JALJRA010000006.1"/>
</dbReference>
<accession>A0ABV2H5G1</accession>
<proteinExistence type="predicted"/>
<evidence type="ECO:0000313" key="2">
    <source>
        <dbReference type="Proteomes" id="UP001549031"/>
    </source>
</evidence>
<evidence type="ECO:0000313" key="1">
    <source>
        <dbReference type="EMBL" id="MET3585794.1"/>
    </source>
</evidence>
<protein>
    <submittedName>
        <fullName evidence="1">Uncharacterized protein</fullName>
    </submittedName>
</protein>
<dbReference type="Proteomes" id="UP001549031">
    <property type="component" value="Unassembled WGS sequence"/>
</dbReference>
<gene>
    <name evidence="1" type="ORF">ABID21_001903</name>
</gene>